<dbReference type="RefSeq" id="WP_236959685.1">
    <property type="nucleotide sequence ID" value="NZ_JAETXX010000009.1"/>
</dbReference>
<dbReference type="InterPro" id="IPR029044">
    <property type="entry name" value="Nucleotide-diphossugar_trans"/>
</dbReference>
<keyword evidence="2" id="KW-1185">Reference proteome</keyword>
<name>A0ABS9J5L5_9FLAO</name>
<organism evidence="1 2">
    <name type="scientific">Joostella atrarenae</name>
    <dbReference type="NCBI Taxonomy" id="679257"/>
    <lineage>
        <taxon>Bacteria</taxon>
        <taxon>Pseudomonadati</taxon>
        <taxon>Bacteroidota</taxon>
        <taxon>Flavobacteriia</taxon>
        <taxon>Flavobacteriales</taxon>
        <taxon>Flavobacteriaceae</taxon>
        <taxon>Joostella</taxon>
    </lineage>
</organism>
<dbReference type="Proteomes" id="UP000829517">
    <property type="component" value="Unassembled WGS sequence"/>
</dbReference>
<protein>
    <submittedName>
        <fullName evidence="1">DUF2064 domain-containing protein</fullName>
    </submittedName>
</protein>
<evidence type="ECO:0000313" key="2">
    <source>
        <dbReference type="Proteomes" id="UP000829517"/>
    </source>
</evidence>
<proteinExistence type="predicted"/>
<gene>
    <name evidence="1" type="ORF">JM658_12865</name>
</gene>
<dbReference type="Pfam" id="PF09837">
    <property type="entry name" value="DUF2064"/>
    <property type="match status" value="1"/>
</dbReference>
<comment type="caution">
    <text evidence="1">The sequence shown here is derived from an EMBL/GenBank/DDBJ whole genome shotgun (WGS) entry which is preliminary data.</text>
</comment>
<reference evidence="1 2" key="1">
    <citation type="submission" date="2021-01" db="EMBL/GenBank/DDBJ databases">
        <title>Genome sequencing of Joostella atrarenae M1-2 (= KCTC 23194).</title>
        <authorList>
            <person name="Zakaria M.R."/>
            <person name="Lam M.Q."/>
            <person name="Chong C.S."/>
        </authorList>
    </citation>
    <scope>NUCLEOTIDE SEQUENCE [LARGE SCALE GENOMIC DNA]</scope>
    <source>
        <strain evidence="1 2">M1-2</strain>
    </source>
</reference>
<dbReference type="EMBL" id="JAETXX010000009">
    <property type="protein sequence ID" value="MCF8715720.1"/>
    <property type="molecule type" value="Genomic_DNA"/>
</dbReference>
<sequence length="225" mass="25900">MFKDTAILIFANSGSAEKANKSIRKSEILFNELNKYVLKIVKNSNIPYFLITDKEQVGNSFGERFTNAIQTVFNNDYKNVITIGNDSPQLKTKHLLATAKRLERGETVLGPSSDGGFYLMGIQKELFNKKEFLNISWNSNKVLKEVETLIKKSKESIFKLETLIDIDKELDIKRIHSFHRKISRVLHLIILAILSESTIVFYQSLQFFENRKSQRYFNKGSPLLA</sequence>
<dbReference type="PANTHER" id="PTHR36529">
    <property type="entry name" value="SLL1095 PROTEIN"/>
    <property type="match status" value="1"/>
</dbReference>
<dbReference type="Gene3D" id="3.90.550.10">
    <property type="entry name" value="Spore Coat Polysaccharide Biosynthesis Protein SpsA, Chain A"/>
    <property type="match status" value="1"/>
</dbReference>
<accession>A0ABS9J5L5</accession>
<dbReference type="PANTHER" id="PTHR36529:SF1">
    <property type="entry name" value="GLYCOSYLTRANSFERASE"/>
    <property type="match status" value="1"/>
</dbReference>
<dbReference type="SUPFAM" id="SSF53448">
    <property type="entry name" value="Nucleotide-diphospho-sugar transferases"/>
    <property type="match status" value="1"/>
</dbReference>
<dbReference type="InterPro" id="IPR018641">
    <property type="entry name" value="Trfase_1_rSAM/seldom-assoc"/>
</dbReference>
<evidence type="ECO:0000313" key="1">
    <source>
        <dbReference type="EMBL" id="MCF8715720.1"/>
    </source>
</evidence>